<dbReference type="InParanoid" id="A0A166AUP0"/>
<protein>
    <recommendedName>
        <fullName evidence="4">SnoaL-like domain-containing protein</fullName>
    </recommendedName>
</protein>
<evidence type="ECO:0000313" key="3">
    <source>
        <dbReference type="Proteomes" id="UP000077266"/>
    </source>
</evidence>
<evidence type="ECO:0008006" key="4">
    <source>
        <dbReference type="Google" id="ProtNLM"/>
    </source>
</evidence>
<dbReference type="Gene3D" id="3.10.450.50">
    <property type="match status" value="1"/>
</dbReference>
<feature type="chain" id="PRO_5007870900" description="SnoaL-like domain-containing protein" evidence="1">
    <location>
        <begin position="21"/>
        <end position="195"/>
    </location>
</feature>
<dbReference type="EMBL" id="KV425958">
    <property type="protein sequence ID" value="KZV95349.1"/>
    <property type="molecule type" value="Genomic_DNA"/>
</dbReference>
<dbReference type="Proteomes" id="UP000077266">
    <property type="component" value="Unassembled WGS sequence"/>
</dbReference>
<dbReference type="SUPFAM" id="SSF54427">
    <property type="entry name" value="NTF2-like"/>
    <property type="match status" value="1"/>
</dbReference>
<dbReference type="OrthoDB" id="2957037at2759"/>
<sequence length="195" mass="20739">MMFPRAAALALFAGASLVSAAVIPRADDAVAAVTNFLTAYSNMDYDALKAAATPDFHFQDQAFPKLHPGSMSLGMFHWFISDQSNTNMKVTFDPSTITFNSSDGTITAHYVADYDFDAGFGSKNHVVNPITATYTVVDGLVKDEVDTYDLGFSGWAEQALGPTLGPLLKDSAATLPFIQVAGAGKLGLFLLTHSS</sequence>
<keyword evidence="1" id="KW-0732">Signal</keyword>
<keyword evidence="3" id="KW-1185">Reference proteome</keyword>
<gene>
    <name evidence="2" type="ORF">EXIGLDRAFT_735381</name>
</gene>
<name>A0A166AUP0_EXIGL</name>
<dbReference type="AlphaFoldDB" id="A0A166AUP0"/>
<proteinExistence type="predicted"/>
<evidence type="ECO:0000313" key="2">
    <source>
        <dbReference type="EMBL" id="KZV95349.1"/>
    </source>
</evidence>
<organism evidence="2 3">
    <name type="scientific">Exidia glandulosa HHB12029</name>
    <dbReference type="NCBI Taxonomy" id="1314781"/>
    <lineage>
        <taxon>Eukaryota</taxon>
        <taxon>Fungi</taxon>
        <taxon>Dikarya</taxon>
        <taxon>Basidiomycota</taxon>
        <taxon>Agaricomycotina</taxon>
        <taxon>Agaricomycetes</taxon>
        <taxon>Auriculariales</taxon>
        <taxon>Exidiaceae</taxon>
        <taxon>Exidia</taxon>
    </lineage>
</organism>
<feature type="signal peptide" evidence="1">
    <location>
        <begin position="1"/>
        <end position="20"/>
    </location>
</feature>
<evidence type="ECO:0000256" key="1">
    <source>
        <dbReference type="SAM" id="SignalP"/>
    </source>
</evidence>
<dbReference type="InterPro" id="IPR032710">
    <property type="entry name" value="NTF2-like_dom_sf"/>
</dbReference>
<accession>A0A166AUP0</accession>
<reference evidence="2 3" key="1">
    <citation type="journal article" date="2016" name="Mol. Biol. Evol.">
        <title>Comparative Genomics of Early-Diverging Mushroom-Forming Fungi Provides Insights into the Origins of Lignocellulose Decay Capabilities.</title>
        <authorList>
            <person name="Nagy L.G."/>
            <person name="Riley R."/>
            <person name="Tritt A."/>
            <person name="Adam C."/>
            <person name="Daum C."/>
            <person name="Floudas D."/>
            <person name="Sun H."/>
            <person name="Yadav J.S."/>
            <person name="Pangilinan J."/>
            <person name="Larsson K.H."/>
            <person name="Matsuura K."/>
            <person name="Barry K."/>
            <person name="Labutti K."/>
            <person name="Kuo R."/>
            <person name="Ohm R.A."/>
            <person name="Bhattacharya S.S."/>
            <person name="Shirouzu T."/>
            <person name="Yoshinaga Y."/>
            <person name="Martin F.M."/>
            <person name="Grigoriev I.V."/>
            <person name="Hibbett D.S."/>
        </authorList>
    </citation>
    <scope>NUCLEOTIDE SEQUENCE [LARGE SCALE GENOMIC DNA]</scope>
    <source>
        <strain evidence="2 3">HHB12029</strain>
    </source>
</reference>